<protein>
    <recommendedName>
        <fullName evidence="7">Sugar phosphate transporter domain-containing protein</fullName>
    </recommendedName>
</protein>
<evidence type="ECO:0000259" key="7">
    <source>
        <dbReference type="Pfam" id="PF03151"/>
    </source>
</evidence>
<feature type="transmembrane region" description="Helical" evidence="6">
    <location>
        <begin position="242"/>
        <end position="260"/>
    </location>
</feature>
<feature type="transmembrane region" description="Helical" evidence="6">
    <location>
        <begin position="108"/>
        <end position="130"/>
    </location>
</feature>
<gene>
    <name evidence="8" type="ORF">F1559_002746</name>
</gene>
<evidence type="ECO:0000313" key="9">
    <source>
        <dbReference type="Proteomes" id="UP000530660"/>
    </source>
</evidence>
<evidence type="ECO:0000256" key="5">
    <source>
        <dbReference type="SAM" id="MobiDB-lite"/>
    </source>
</evidence>
<feature type="domain" description="Sugar phosphate transporter" evidence="7">
    <location>
        <begin position="4"/>
        <end position="260"/>
    </location>
</feature>
<evidence type="ECO:0000256" key="4">
    <source>
        <dbReference type="ARBA" id="ARBA00023136"/>
    </source>
</evidence>
<evidence type="ECO:0000313" key="8">
    <source>
        <dbReference type="EMBL" id="KAF6002464.1"/>
    </source>
</evidence>
<feature type="transmembrane region" description="Helical" evidence="6">
    <location>
        <begin position="82"/>
        <end position="101"/>
    </location>
</feature>
<comment type="caution">
    <text evidence="8">The sequence shown here is derived from an EMBL/GenBank/DDBJ whole genome shotgun (WGS) entry which is preliminary data.</text>
</comment>
<feature type="compositionally biased region" description="Basic residues" evidence="5">
    <location>
        <begin position="285"/>
        <end position="296"/>
    </location>
</feature>
<feature type="region of interest" description="Disordered" evidence="5">
    <location>
        <begin position="274"/>
        <end position="296"/>
    </location>
</feature>
<evidence type="ECO:0000256" key="3">
    <source>
        <dbReference type="ARBA" id="ARBA00022989"/>
    </source>
</evidence>
<evidence type="ECO:0000256" key="1">
    <source>
        <dbReference type="ARBA" id="ARBA00004141"/>
    </source>
</evidence>
<name>A0A7J7IIA5_9RHOD</name>
<evidence type="ECO:0000256" key="6">
    <source>
        <dbReference type="SAM" id="Phobius"/>
    </source>
</evidence>
<dbReference type="InterPro" id="IPR050186">
    <property type="entry name" value="TPT_transporter"/>
</dbReference>
<feature type="transmembrane region" description="Helical" evidence="6">
    <location>
        <begin position="31"/>
        <end position="52"/>
    </location>
</feature>
<dbReference type="Proteomes" id="UP000530660">
    <property type="component" value="Unassembled WGS sequence"/>
</dbReference>
<dbReference type="EMBL" id="VWRR01000010">
    <property type="protein sequence ID" value="KAF6002464.1"/>
    <property type="molecule type" value="Genomic_DNA"/>
</dbReference>
<reference evidence="8 9" key="1">
    <citation type="journal article" date="2020" name="J. Phycol.">
        <title>Comparative genome analysis reveals Cyanidiococcus gen. nov., a new extremophilic red algal genus sister to Cyanidioschyzon (Cyanidioschyzonaceae, Rhodophyta).</title>
        <authorList>
            <person name="Liu S.-L."/>
            <person name="Chiang Y.-R."/>
            <person name="Yoon H.S."/>
            <person name="Fu H.-Y."/>
        </authorList>
    </citation>
    <scope>NUCLEOTIDE SEQUENCE [LARGE SCALE GENOMIC DNA]</scope>
    <source>
        <strain evidence="8 9">THAL066</strain>
    </source>
</reference>
<keyword evidence="9" id="KW-1185">Reference proteome</keyword>
<keyword evidence="4 6" id="KW-0472">Membrane</keyword>
<dbReference type="OrthoDB" id="6418713at2759"/>
<evidence type="ECO:0000256" key="2">
    <source>
        <dbReference type="ARBA" id="ARBA00022692"/>
    </source>
</evidence>
<dbReference type="AlphaFoldDB" id="A0A7J7IIA5"/>
<dbReference type="GO" id="GO:0016020">
    <property type="term" value="C:membrane"/>
    <property type="evidence" value="ECO:0007669"/>
    <property type="project" value="UniProtKB-SubCell"/>
</dbReference>
<organism evidence="8 9">
    <name type="scientific">Cyanidiococcus yangmingshanensis</name>
    <dbReference type="NCBI Taxonomy" id="2690220"/>
    <lineage>
        <taxon>Eukaryota</taxon>
        <taxon>Rhodophyta</taxon>
        <taxon>Bangiophyceae</taxon>
        <taxon>Cyanidiales</taxon>
        <taxon>Cyanidiaceae</taxon>
        <taxon>Cyanidiococcus</taxon>
    </lineage>
</organism>
<dbReference type="InterPro" id="IPR037185">
    <property type="entry name" value="EmrE-like"/>
</dbReference>
<sequence>MFFLSLVTQLYMWYVPSALPNIERPFRKLRLLLVGIFVALDIVLTNAGYLFLEASFVEMVKSCMPASVLLFGLGSGLEERSMILLAIVITISAGLAVATAGEVNFHPVGFALELLAVLCGSARLIAQQLLLRYGPDGKSPRSSGLSPIQILYYQAPISFLALLPAAIVIGVLRMRQAPLLKDLAYIFETVIILFVGGLLAVGLNFGDVLLIDRSSALTSTVLGTLKTAVVIGASWITFRNRISWLNLGGYAMCLVGVLMYQRYKLQRMNQTVANEDGHSEARNCRPSRRHIAHAVP</sequence>
<dbReference type="Pfam" id="PF03151">
    <property type="entry name" value="TPT"/>
    <property type="match status" value="1"/>
</dbReference>
<keyword evidence="2 6" id="KW-0812">Transmembrane</keyword>
<dbReference type="SUPFAM" id="SSF103481">
    <property type="entry name" value="Multidrug resistance efflux transporter EmrE"/>
    <property type="match status" value="1"/>
</dbReference>
<feature type="transmembrane region" description="Helical" evidence="6">
    <location>
        <begin position="184"/>
        <end position="205"/>
    </location>
</feature>
<comment type="subcellular location">
    <subcellularLocation>
        <location evidence="1">Membrane</location>
        <topology evidence="1">Multi-pass membrane protein</topology>
    </subcellularLocation>
</comment>
<feature type="transmembrane region" description="Helical" evidence="6">
    <location>
        <begin position="150"/>
        <end position="172"/>
    </location>
</feature>
<proteinExistence type="predicted"/>
<dbReference type="InterPro" id="IPR004853">
    <property type="entry name" value="Sugar_P_trans_dom"/>
</dbReference>
<dbReference type="PANTHER" id="PTHR11132">
    <property type="entry name" value="SOLUTE CARRIER FAMILY 35"/>
    <property type="match status" value="1"/>
</dbReference>
<accession>A0A7J7IIA5</accession>
<keyword evidence="3 6" id="KW-1133">Transmembrane helix</keyword>